<proteinExistence type="predicted"/>
<comment type="caution">
    <text evidence="4">The sequence shown here is derived from an EMBL/GenBank/DDBJ whole genome shotgun (WGS) entry which is preliminary data.</text>
</comment>
<accession>X1DM84</accession>
<reference evidence="4" key="1">
    <citation type="journal article" date="2014" name="Front. Microbiol.">
        <title>High frequency of phylogenetically diverse reductive dehalogenase-homologous genes in deep subseafloor sedimentary metagenomes.</title>
        <authorList>
            <person name="Kawai M."/>
            <person name="Futagami T."/>
            <person name="Toyoda A."/>
            <person name="Takaki Y."/>
            <person name="Nishi S."/>
            <person name="Hori S."/>
            <person name="Arai W."/>
            <person name="Tsubouchi T."/>
            <person name="Morono Y."/>
            <person name="Uchiyama I."/>
            <person name="Ito T."/>
            <person name="Fujiyama A."/>
            <person name="Inagaki F."/>
            <person name="Takami H."/>
        </authorList>
    </citation>
    <scope>NUCLEOTIDE SEQUENCE</scope>
    <source>
        <strain evidence="4">Expedition CK06-06</strain>
    </source>
</reference>
<dbReference type="CDD" id="cd12797">
    <property type="entry name" value="M23_peptidase"/>
    <property type="match status" value="1"/>
</dbReference>
<keyword evidence="1" id="KW-0732">Signal</keyword>
<keyword evidence="2" id="KW-0812">Transmembrane</keyword>
<feature type="domain" description="M23ase beta-sheet core" evidence="3">
    <location>
        <begin position="230"/>
        <end position="300"/>
    </location>
</feature>
<feature type="non-terminal residue" evidence="4">
    <location>
        <position position="303"/>
    </location>
</feature>
<dbReference type="EMBL" id="BARU01003259">
    <property type="protein sequence ID" value="GAH22036.1"/>
    <property type="molecule type" value="Genomic_DNA"/>
</dbReference>
<dbReference type="InterPro" id="IPR050570">
    <property type="entry name" value="Cell_wall_metabolism_enzyme"/>
</dbReference>
<evidence type="ECO:0000256" key="1">
    <source>
        <dbReference type="ARBA" id="ARBA00022729"/>
    </source>
</evidence>
<dbReference type="GO" id="GO:0004222">
    <property type="term" value="F:metalloendopeptidase activity"/>
    <property type="evidence" value="ECO:0007669"/>
    <property type="project" value="TreeGrafter"/>
</dbReference>
<dbReference type="InterPro" id="IPR016047">
    <property type="entry name" value="M23ase_b-sheet_dom"/>
</dbReference>
<feature type="transmembrane region" description="Helical" evidence="2">
    <location>
        <begin position="12"/>
        <end position="35"/>
    </location>
</feature>
<evidence type="ECO:0000259" key="3">
    <source>
        <dbReference type="Pfam" id="PF01551"/>
    </source>
</evidence>
<dbReference type="SUPFAM" id="SSF51261">
    <property type="entry name" value="Duplicated hybrid motif"/>
    <property type="match status" value="1"/>
</dbReference>
<sequence length="303" mass="34458">KFMNKVNFYNRGQSLIGIIIVLIVVGLISSGLYYYRQKQIPEIPEITEKPTEKVTPEEQVIEDNSTKPSSPQVYLSSLLPGQGDTLLIRINSEFPINEANGKLNSQKINFFKLKKGWMSIIGISVKKKLGKYNLVINFSNGETFKKELKIIERKFPIEEFLVSEELKKEGYTQSKIVEELVSKEKPLLDEIFKVFTPRVYFDKPFIYPLEKIEVTGNFGAIRKNGGTAIQHLGVDLKADVGTPVYAINDGVVLFSQETKMYGKTIIIDHGFSIFSLYCHLSEFEVSNGEEVKRGEIVGLFRKR</sequence>
<keyword evidence="2" id="KW-1133">Transmembrane helix</keyword>
<evidence type="ECO:0000313" key="4">
    <source>
        <dbReference type="EMBL" id="GAH22036.1"/>
    </source>
</evidence>
<organism evidence="4">
    <name type="scientific">marine sediment metagenome</name>
    <dbReference type="NCBI Taxonomy" id="412755"/>
    <lineage>
        <taxon>unclassified sequences</taxon>
        <taxon>metagenomes</taxon>
        <taxon>ecological metagenomes</taxon>
    </lineage>
</organism>
<feature type="non-terminal residue" evidence="4">
    <location>
        <position position="1"/>
    </location>
</feature>
<name>X1DM84_9ZZZZ</name>
<dbReference type="AlphaFoldDB" id="X1DM84"/>
<dbReference type="PANTHER" id="PTHR21666">
    <property type="entry name" value="PEPTIDASE-RELATED"/>
    <property type="match status" value="1"/>
</dbReference>
<dbReference type="PANTHER" id="PTHR21666:SF289">
    <property type="entry name" value="L-ALA--D-GLU ENDOPEPTIDASE"/>
    <property type="match status" value="1"/>
</dbReference>
<gene>
    <name evidence="4" type="ORF">S03H2_07164</name>
</gene>
<dbReference type="Pfam" id="PF01551">
    <property type="entry name" value="Peptidase_M23"/>
    <property type="match status" value="1"/>
</dbReference>
<evidence type="ECO:0000256" key="2">
    <source>
        <dbReference type="SAM" id="Phobius"/>
    </source>
</evidence>
<keyword evidence="2" id="KW-0472">Membrane</keyword>
<dbReference type="InterPro" id="IPR011055">
    <property type="entry name" value="Dup_hybrid_motif"/>
</dbReference>
<protein>
    <recommendedName>
        <fullName evidence="3">M23ase beta-sheet core domain-containing protein</fullName>
    </recommendedName>
</protein>
<dbReference type="Gene3D" id="2.70.70.10">
    <property type="entry name" value="Glucose Permease (Domain IIA)"/>
    <property type="match status" value="1"/>
</dbReference>